<keyword evidence="4" id="KW-0675">Receptor</keyword>
<dbReference type="OrthoDB" id="5771769at2759"/>
<dbReference type="InterPro" id="IPR035500">
    <property type="entry name" value="NHR-like_dom_sf"/>
</dbReference>
<dbReference type="AlphaFoldDB" id="A0A183SXS0"/>
<evidence type="ECO:0000256" key="1">
    <source>
        <dbReference type="ARBA" id="ARBA00004123"/>
    </source>
</evidence>
<sequence length="647" mass="70514">MFALFVLNAGSRIGRQPNAVKFHCAIEIRQLQASGPLALQPPSSSSSQGSKPDTEGSPSLACETAANRRPSNATNRSSVSLGRLCGITEDGSRGDDLVEGGTPIPTPPDVSNNNNNKAGDAAAVATIYEFPVSAPASSECKETLAAVRSHQSRRKPTEVGLTYSSADADSSETPLAEGLAWFSFGIRTATEFLRLPNTVGLLTKFYNAPPYLSRRSTCDYLPLPSHKPSTRLINVVVDAVCVGVPSFEEFSCLLGVSHGDYFGCAPIKAVVTVHVVCKHGGQGIDSADGQFMLVYAAPKLSTRLAYYFKSRFEMSTIQPEHVNDNRSIWNHLMNHFHMHSQQIVQFAKLIPGFNQLELTARGALVREGMYASMLLLLARDYEPATGKCNYFDFSVEERDVILRFFPPFSRIKDHLSITGRLYQELALTLPEFTLVCAIEILKNFAILSGASCTHARRFFLLAKHSLVATMQNQPSLREPIEKRCAHLESFSQVLHDLSLEHRDLLFALKTSRQDLHFPELFVEMFQLSVTPETHSPSAVTSVDTVAIGSITGMPQTPKTEAAAPFVASWTTSALVPCASTREPVGGGEENLHWMHPRTWPTPVSSNALGTSSSHAFSSSSLHASEESPQVPPPASGVDELDGSRFYL</sequence>
<dbReference type="Proteomes" id="UP000275846">
    <property type="component" value="Unassembled WGS sequence"/>
</dbReference>
<dbReference type="GO" id="GO:0000978">
    <property type="term" value="F:RNA polymerase II cis-regulatory region sequence-specific DNA binding"/>
    <property type="evidence" value="ECO:0007669"/>
    <property type="project" value="TreeGrafter"/>
</dbReference>
<evidence type="ECO:0000313" key="9">
    <source>
        <dbReference type="WBParaSite" id="SSLN_0000936201-mRNA-1"/>
    </source>
</evidence>
<dbReference type="PROSITE" id="PS51843">
    <property type="entry name" value="NR_LBD"/>
    <property type="match status" value="1"/>
</dbReference>
<dbReference type="GO" id="GO:0005634">
    <property type="term" value="C:nucleus"/>
    <property type="evidence" value="ECO:0007669"/>
    <property type="project" value="UniProtKB-SubCell"/>
</dbReference>
<reference evidence="9" key="1">
    <citation type="submission" date="2016-06" db="UniProtKB">
        <authorList>
            <consortium name="WormBaseParasite"/>
        </authorList>
    </citation>
    <scope>IDENTIFICATION</scope>
</reference>
<protein>
    <submittedName>
        <fullName evidence="9">NR LBD domain-containing protein</fullName>
    </submittedName>
</protein>
<dbReference type="WBParaSite" id="SSLN_0000936201-mRNA-1">
    <property type="protein sequence ID" value="SSLN_0000936201-mRNA-1"/>
    <property type="gene ID" value="SSLN_0000936201"/>
</dbReference>
<dbReference type="STRING" id="70667.A0A183SXS0"/>
<evidence type="ECO:0000259" key="6">
    <source>
        <dbReference type="PROSITE" id="PS51843"/>
    </source>
</evidence>
<accession>A0A183SXS0</accession>
<feature type="domain" description="NR LBD" evidence="6">
    <location>
        <begin position="296"/>
        <end position="527"/>
    </location>
</feature>
<feature type="compositionally biased region" description="Polar residues" evidence="5">
    <location>
        <begin position="601"/>
        <end position="610"/>
    </location>
</feature>
<evidence type="ECO:0000256" key="4">
    <source>
        <dbReference type="ARBA" id="ARBA00023170"/>
    </source>
</evidence>
<keyword evidence="2" id="KW-0805">Transcription regulation</keyword>
<feature type="region of interest" description="Disordered" evidence="5">
    <location>
        <begin position="90"/>
        <end position="115"/>
    </location>
</feature>
<gene>
    <name evidence="7" type="ORF">SSLN_LOCUS9018</name>
</gene>
<comment type="subcellular location">
    <subcellularLocation>
        <location evidence="1">Nucleus</location>
    </subcellularLocation>
</comment>
<name>A0A183SXS0_SCHSO</name>
<proteinExistence type="predicted"/>
<feature type="region of interest" description="Disordered" evidence="5">
    <location>
        <begin position="36"/>
        <end position="77"/>
    </location>
</feature>
<keyword evidence="8" id="KW-1185">Reference proteome</keyword>
<organism evidence="9">
    <name type="scientific">Schistocephalus solidus</name>
    <name type="common">Tapeworm</name>
    <dbReference type="NCBI Taxonomy" id="70667"/>
    <lineage>
        <taxon>Eukaryota</taxon>
        <taxon>Metazoa</taxon>
        <taxon>Spiralia</taxon>
        <taxon>Lophotrochozoa</taxon>
        <taxon>Platyhelminthes</taxon>
        <taxon>Cestoda</taxon>
        <taxon>Eucestoda</taxon>
        <taxon>Diphyllobothriidea</taxon>
        <taxon>Diphyllobothriidae</taxon>
        <taxon>Schistocephalus</taxon>
    </lineage>
</organism>
<evidence type="ECO:0000256" key="3">
    <source>
        <dbReference type="ARBA" id="ARBA00023163"/>
    </source>
</evidence>
<dbReference type="InterPro" id="IPR000536">
    <property type="entry name" value="Nucl_hrmn_rcpt_lig-bd"/>
</dbReference>
<dbReference type="GO" id="GO:0004879">
    <property type="term" value="F:nuclear receptor activity"/>
    <property type="evidence" value="ECO:0007669"/>
    <property type="project" value="TreeGrafter"/>
</dbReference>
<evidence type="ECO:0000256" key="5">
    <source>
        <dbReference type="SAM" id="MobiDB-lite"/>
    </source>
</evidence>
<keyword evidence="3" id="KW-0804">Transcription</keyword>
<dbReference type="PANTHER" id="PTHR45805">
    <property type="entry name" value="NUCLEAR HORMONE RECEPTOR HR3-RELATED"/>
    <property type="match status" value="1"/>
</dbReference>
<evidence type="ECO:0000313" key="7">
    <source>
        <dbReference type="EMBL" id="VDL95403.1"/>
    </source>
</evidence>
<evidence type="ECO:0000256" key="2">
    <source>
        <dbReference type="ARBA" id="ARBA00023015"/>
    </source>
</evidence>
<dbReference type="EMBL" id="UYSU01034988">
    <property type="protein sequence ID" value="VDL95403.1"/>
    <property type="molecule type" value="Genomic_DNA"/>
</dbReference>
<dbReference type="PANTHER" id="PTHR45805:SF2">
    <property type="entry name" value="NUCLEAR HORMONE RECEPTOR HR3-RELATED"/>
    <property type="match status" value="1"/>
</dbReference>
<feature type="region of interest" description="Disordered" evidence="5">
    <location>
        <begin position="582"/>
        <end position="647"/>
    </location>
</feature>
<evidence type="ECO:0000313" key="8">
    <source>
        <dbReference type="Proteomes" id="UP000275846"/>
    </source>
</evidence>
<dbReference type="Gene3D" id="1.10.565.10">
    <property type="entry name" value="Retinoid X Receptor"/>
    <property type="match status" value="1"/>
</dbReference>
<reference evidence="7 8" key="2">
    <citation type="submission" date="2018-11" db="EMBL/GenBank/DDBJ databases">
        <authorList>
            <consortium name="Pathogen Informatics"/>
        </authorList>
    </citation>
    <scope>NUCLEOTIDE SEQUENCE [LARGE SCALE GENOMIC DNA]</scope>
    <source>
        <strain evidence="7 8">NST_G2</strain>
    </source>
</reference>
<dbReference type="SUPFAM" id="SSF48508">
    <property type="entry name" value="Nuclear receptor ligand-binding domain"/>
    <property type="match status" value="1"/>
</dbReference>
<feature type="compositionally biased region" description="Low complexity" evidence="5">
    <location>
        <begin position="36"/>
        <end position="50"/>
    </location>
</feature>
<feature type="compositionally biased region" description="Low complexity" evidence="5">
    <location>
        <begin position="611"/>
        <end position="622"/>
    </location>
</feature>
<feature type="region of interest" description="Disordered" evidence="5">
    <location>
        <begin position="148"/>
        <end position="167"/>
    </location>
</feature>